<evidence type="ECO:0000313" key="1">
    <source>
        <dbReference type="EMBL" id="KAG2398420.1"/>
    </source>
</evidence>
<reference evidence="1 2" key="1">
    <citation type="submission" date="2020-05" db="EMBL/GenBank/DDBJ databases">
        <title>Vigna angularis (adzuki bean) Var. LongXiaoDou No. 4 denovo assembly.</title>
        <authorList>
            <person name="Xiang H."/>
        </authorList>
    </citation>
    <scope>NUCLEOTIDE SEQUENCE [LARGE SCALE GENOMIC DNA]</scope>
    <source>
        <tissue evidence="1">Leaf</tissue>
    </source>
</reference>
<protein>
    <submittedName>
        <fullName evidence="1">Uncharacterized protein</fullName>
    </submittedName>
</protein>
<accession>A0A8T0KEY1</accession>
<proteinExistence type="predicted"/>
<dbReference type="EMBL" id="JABFOF010000004">
    <property type="protein sequence ID" value="KAG2398420.1"/>
    <property type="molecule type" value="Genomic_DNA"/>
</dbReference>
<gene>
    <name evidence="1" type="ORF">HKW66_Vig0090990</name>
</gene>
<dbReference type="PANTHER" id="PTHR33484">
    <property type="entry name" value="BNAC07G33360D PROTEIN"/>
    <property type="match status" value="1"/>
</dbReference>
<organism evidence="1 2">
    <name type="scientific">Phaseolus angularis</name>
    <name type="common">Azuki bean</name>
    <name type="synonym">Vigna angularis</name>
    <dbReference type="NCBI Taxonomy" id="3914"/>
    <lineage>
        <taxon>Eukaryota</taxon>
        <taxon>Viridiplantae</taxon>
        <taxon>Streptophyta</taxon>
        <taxon>Embryophyta</taxon>
        <taxon>Tracheophyta</taxon>
        <taxon>Spermatophyta</taxon>
        <taxon>Magnoliopsida</taxon>
        <taxon>eudicotyledons</taxon>
        <taxon>Gunneridae</taxon>
        <taxon>Pentapetalae</taxon>
        <taxon>rosids</taxon>
        <taxon>fabids</taxon>
        <taxon>Fabales</taxon>
        <taxon>Fabaceae</taxon>
        <taxon>Papilionoideae</taxon>
        <taxon>50 kb inversion clade</taxon>
        <taxon>NPAAA clade</taxon>
        <taxon>indigoferoid/millettioid clade</taxon>
        <taxon>Phaseoleae</taxon>
        <taxon>Vigna</taxon>
    </lineage>
</organism>
<dbReference type="Proteomes" id="UP000743370">
    <property type="component" value="Unassembled WGS sequence"/>
</dbReference>
<sequence>MPQPTDLRVIGSEGFALIDKFYGSSTRRRPNKKGVFPSRQGRWMVQVPNDELEEPVINSREAASRYADLRQIATEGFALIETFYGSATRRSSGSDALYLHGRRERCCVVYQVPKDVMNESSVGSYSKPKVPNRWGYSFMTCMYKKLEDFKTRSSAVVKVYVVQ</sequence>
<comment type="caution">
    <text evidence="1">The sequence shown here is derived from an EMBL/GenBank/DDBJ whole genome shotgun (WGS) entry which is preliminary data.</text>
</comment>
<dbReference type="PANTHER" id="PTHR33484:SF12">
    <property type="entry name" value="AP2_ERF DOMAIN-CONTAINING PROTEIN"/>
    <property type="match status" value="1"/>
</dbReference>
<evidence type="ECO:0000313" key="2">
    <source>
        <dbReference type="Proteomes" id="UP000743370"/>
    </source>
</evidence>
<dbReference type="AlphaFoldDB" id="A0A8T0KEY1"/>
<name>A0A8T0KEY1_PHAAN</name>